<evidence type="ECO:0000256" key="3">
    <source>
        <dbReference type="ARBA" id="ARBA00022960"/>
    </source>
</evidence>
<feature type="binding site" evidence="7">
    <location>
        <begin position="40"/>
        <end position="41"/>
    </location>
    <ligand>
        <name>substrate</name>
    </ligand>
</feature>
<dbReference type="OrthoDB" id="9801055at2"/>
<dbReference type="EC" id="5.1.1.3" evidence="2 7"/>
<evidence type="ECO:0000256" key="5">
    <source>
        <dbReference type="ARBA" id="ARBA00023235"/>
    </source>
</evidence>
<evidence type="ECO:0000256" key="6">
    <source>
        <dbReference type="ARBA" id="ARBA00023316"/>
    </source>
</evidence>
<feature type="active site" description="Proton donor/acceptor" evidence="7">
    <location>
        <position position="71"/>
    </location>
</feature>
<protein>
    <recommendedName>
        <fullName evidence="2 7">Glutamate racemase</fullName>
        <ecNumber evidence="2 7">5.1.1.3</ecNumber>
    </recommendedName>
</protein>
<dbReference type="GO" id="GO:0009252">
    <property type="term" value="P:peptidoglycan biosynthetic process"/>
    <property type="evidence" value="ECO:0007669"/>
    <property type="project" value="UniProtKB-UniRule"/>
</dbReference>
<comment type="catalytic activity">
    <reaction evidence="1 7">
        <text>L-glutamate = D-glutamate</text>
        <dbReference type="Rhea" id="RHEA:12813"/>
        <dbReference type="ChEBI" id="CHEBI:29985"/>
        <dbReference type="ChEBI" id="CHEBI:29986"/>
        <dbReference type="EC" id="5.1.1.3"/>
    </reaction>
</comment>
<keyword evidence="5 7" id="KW-0413">Isomerase</keyword>
<dbReference type="EMBL" id="FMYP01000012">
    <property type="protein sequence ID" value="SDB95953.1"/>
    <property type="molecule type" value="Genomic_DNA"/>
</dbReference>
<feature type="binding site" evidence="7">
    <location>
        <begin position="8"/>
        <end position="9"/>
    </location>
    <ligand>
        <name>substrate</name>
    </ligand>
</feature>
<dbReference type="NCBIfam" id="TIGR00067">
    <property type="entry name" value="glut_race"/>
    <property type="match status" value="1"/>
</dbReference>
<dbReference type="InterPro" id="IPR004391">
    <property type="entry name" value="Glu_race"/>
</dbReference>
<gene>
    <name evidence="7" type="primary">murI</name>
    <name evidence="8" type="ORF">SAMN05216323_101240</name>
</gene>
<evidence type="ECO:0000256" key="7">
    <source>
        <dbReference type="HAMAP-Rule" id="MF_00258"/>
    </source>
</evidence>
<dbReference type="InterPro" id="IPR001920">
    <property type="entry name" value="Asp/Glu_race"/>
</dbReference>
<evidence type="ECO:0000256" key="1">
    <source>
        <dbReference type="ARBA" id="ARBA00001602"/>
    </source>
</evidence>
<dbReference type="PANTHER" id="PTHR21198:SF2">
    <property type="entry name" value="GLUTAMATE RACEMASE"/>
    <property type="match status" value="1"/>
</dbReference>
<dbReference type="GO" id="GO:0071555">
    <property type="term" value="P:cell wall organization"/>
    <property type="evidence" value="ECO:0007669"/>
    <property type="project" value="UniProtKB-KW"/>
</dbReference>
<dbReference type="Gene3D" id="3.40.50.1860">
    <property type="match status" value="2"/>
</dbReference>
<accession>A0A1G6HP79</accession>
<dbReference type="UniPathway" id="UPA00219"/>
<dbReference type="InterPro" id="IPR033134">
    <property type="entry name" value="Asp/Glu_racemase_AS_2"/>
</dbReference>
<dbReference type="InterPro" id="IPR015942">
    <property type="entry name" value="Asp/Glu/hydantoin_racemase"/>
</dbReference>
<evidence type="ECO:0000313" key="9">
    <source>
        <dbReference type="Proteomes" id="UP000199452"/>
    </source>
</evidence>
<evidence type="ECO:0000313" key="8">
    <source>
        <dbReference type="EMBL" id="SDB95953.1"/>
    </source>
</evidence>
<feature type="binding site" evidence="7">
    <location>
        <begin position="182"/>
        <end position="183"/>
    </location>
    <ligand>
        <name>substrate</name>
    </ligand>
</feature>
<comment type="function">
    <text evidence="7">Provides the (R)-glutamate required for cell wall biosynthesis.</text>
</comment>
<reference evidence="8 9" key="1">
    <citation type="submission" date="2016-09" db="EMBL/GenBank/DDBJ databases">
        <authorList>
            <person name="Capua I."/>
            <person name="De Benedictis P."/>
            <person name="Joannis T."/>
            <person name="Lombin L.H."/>
            <person name="Cattoli G."/>
        </authorList>
    </citation>
    <scope>NUCLEOTIDE SEQUENCE [LARGE SCALE GENOMIC DNA]</scope>
    <source>
        <strain evidence="8 9">A7P-90m</strain>
    </source>
</reference>
<feature type="active site" description="Proton donor/acceptor" evidence="7">
    <location>
        <position position="181"/>
    </location>
</feature>
<dbReference type="Pfam" id="PF01177">
    <property type="entry name" value="Asp_Glu_race"/>
    <property type="match status" value="1"/>
</dbReference>
<dbReference type="SUPFAM" id="SSF53681">
    <property type="entry name" value="Aspartate/glutamate racemase"/>
    <property type="match status" value="2"/>
</dbReference>
<keyword evidence="3 7" id="KW-0133">Cell shape</keyword>
<comment type="pathway">
    <text evidence="7">Cell wall biogenesis; peptidoglycan biosynthesis.</text>
</comment>
<sequence>MGPIGVFDSGVGGLSVWREIVKILPDESTLYYADSANCPYGDKSQAEIIRLAETVTCFLIEKGCSVIVVACNTATAAAIDYLRSKYTIPFVGMEPAVKPAAINSVSGVIGILATQGTFNGRLFHETSSRFASGVKMIIQPGFGLVELVEAGDFSSSKVSELLHKYIDPMMDAGADHLVLGCTHYPFLSDAIFEITGGNIAIIDPAPAVAAQVKRIVSEYNQGSLREPVFYDFFSSGDLLTLETIIRLISIKQAINTNRLSFRED</sequence>
<dbReference type="GO" id="GO:0008881">
    <property type="term" value="F:glutamate racemase activity"/>
    <property type="evidence" value="ECO:0007669"/>
    <property type="project" value="UniProtKB-UniRule"/>
</dbReference>
<dbReference type="RefSeq" id="WP_092436478.1">
    <property type="nucleotide sequence ID" value="NZ_FMYP01000012.1"/>
</dbReference>
<proteinExistence type="inferred from homology"/>
<dbReference type="GO" id="GO:0008360">
    <property type="term" value="P:regulation of cell shape"/>
    <property type="evidence" value="ECO:0007669"/>
    <property type="project" value="UniProtKB-KW"/>
</dbReference>
<evidence type="ECO:0000256" key="2">
    <source>
        <dbReference type="ARBA" id="ARBA00013090"/>
    </source>
</evidence>
<feature type="binding site" evidence="7">
    <location>
        <begin position="72"/>
        <end position="73"/>
    </location>
    <ligand>
        <name>substrate</name>
    </ligand>
</feature>
<comment type="similarity">
    <text evidence="7">Belongs to the aspartate/glutamate racemases family.</text>
</comment>
<dbReference type="PANTHER" id="PTHR21198">
    <property type="entry name" value="GLUTAMATE RACEMASE"/>
    <property type="match status" value="1"/>
</dbReference>
<dbReference type="Proteomes" id="UP000199452">
    <property type="component" value="Unassembled WGS sequence"/>
</dbReference>
<dbReference type="PROSITE" id="PS00924">
    <property type="entry name" value="ASP_GLU_RACEMASE_2"/>
    <property type="match status" value="1"/>
</dbReference>
<dbReference type="InterPro" id="IPR018187">
    <property type="entry name" value="Asp/Glu_racemase_AS_1"/>
</dbReference>
<keyword evidence="9" id="KW-1185">Reference proteome</keyword>
<dbReference type="STRING" id="1640674.SAMN05216323_101240"/>
<dbReference type="PROSITE" id="PS00923">
    <property type="entry name" value="ASP_GLU_RACEMASE_1"/>
    <property type="match status" value="1"/>
</dbReference>
<organism evidence="8 9">
    <name type="scientific">Williamwhitmania taraxaci</name>
    <dbReference type="NCBI Taxonomy" id="1640674"/>
    <lineage>
        <taxon>Bacteria</taxon>
        <taxon>Pseudomonadati</taxon>
        <taxon>Bacteroidota</taxon>
        <taxon>Bacteroidia</taxon>
        <taxon>Bacteroidales</taxon>
        <taxon>Williamwhitmaniaceae</taxon>
        <taxon>Williamwhitmania</taxon>
    </lineage>
</organism>
<name>A0A1G6HP79_9BACT</name>
<evidence type="ECO:0000256" key="4">
    <source>
        <dbReference type="ARBA" id="ARBA00022984"/>
    </source>
</evidence>
<keyword evidence="4 7" id="KW-0573">Peptidoglycan synthesis</keyword>
<dbReference type="HAMAP" id="MF_00258">
    <property type="entry name" value="Glu_racemase"/>
    <property type="match status" value="1"/>
</dbReference>
<keyword evidence="6 7" id="KW-0961">Cell wall biogenesis/degradation</keyword>
<dbReference type="AlphaFoldDB" id="A0A1G6HP79"/>